<sequence length="137" mass="15700">MLQNTQTQIKNNMQDLVNNANHSSALVTSPAVQIKGSDGRYKTLKEFYPFYLSQHEDPTCRRLHFVGTTCVIGITAAAAMTKNAKLLWALPVVGYGFAWVGHFFFENNKPATFTYPFYSFVCDFKMYKDILLKRVNW</sequence>
<dbReference type="Proteomes" id="UP000196240">
    <property type="component" value="Unassembled WGS sequence"/>
</dbReference>
<feature type="transmembrane region" description="Helical" evidence="1">
    <location>
        <begin position="86"/>
        <end position="105"/>
    </location>
</feature>
<proteinExistence type="predicted"/>
<evidence type="ECO:0008006" key="4">
    <source>
        <dbReference type="Google" id="ProtNLM"/>
    </source>
</evidence>
<accession>A0A1R7QEY7</accession>
<dbReference type="AlphaFoldDB" id="A0A1R7QEY7"/>
<evidence type="ECO:0000313" key="3">
    <source>
        <dbReference type="Proteomes" id="UP000196240"/>
    </source>
</evidence>
<dbReference type="EMBL" id="FUUY01000007">
    <property type="protein sequence ID" value="SJX22726.1"/>
    <property type="molecule type" value="Genomic_DNA"/>
</dbReference>
<dbReference type="RefSeq" id="WP_087013353.1">
    <property type="nucleotide sequence ID" value="NZ_FUUY01000007.1"/>
</dbReference>
<keyword evidence="1" id="KW-0472">Membrane</keyword>
<evidence type="ECO:0000256" key="1">
    <source>
        <dbReference type="SAM" id="Phobius"/>
    </source>
</evidence>
<gene>
    <name evidence="2" type="ORF">ACNJC6_02379</name>
</gene>
<protein>
    <recommendedName>
        <fullName evidence="4">DUF962 domain-containing protein</fullName>
    </recommendedName>
</protein>
<keyword evidence="1" id="KW-0812">Transmembrane</keyword>
<dbReference type="InterPro" id="IPR009305">
    <property type="entry name" value="Mpo1-like"/>
</dbReference>
<name>A0A1R7QEY7_ACIJO</name>
<dbReference type="PANTHER" id="PTHR34205">
    <property type="entry name" value="TRANSMEMBRANE PROTEIN"/>
    <property type="match status" value="1"/>
</dbReference>
<evidence type="ECO:0000313" key="2">
    <source>
        <dbReference type="EMBL" id="SJX22726.1"/>
    </source>
</evidence>
<keyword evidence="1" id="KW-1133">Transmembrane helix</keyword>
<dbReference type="Pfam" id="PF06127">
    <property type="entry name" value="Mpo1-like"/>
    <property type="match status" value="1"/>
</dbReference>
<reference evidence="2 3" key="1">
    <citation type="submission" date="2017-02" db="EMBL/GenBank/DDBJ databases">
        <authorList>
            <person name="Peterson S.W."/>
        </authorList>
    </citation>
    <scope>NUCLEOTIDE SEQUENCE [LARGE SCALE GENOMIC DNA]</scope>
    <source>
        <strain evidence="2">C6</strain>
    </source>
</reference>
<dbReference type="PANTHER" id="PTHR34205:SF2">
    <property type="entry name" value="DUF962 DOMAIN-CONTAINING PROTEIN"/>
    <property type="match status" value="1"/>
</dbReference>
<organism evidence="2 3">
    <name type="scientific">Acinetobacter johnsonii</name>
    <dbReference type="NCBI Taxonomy" id="40214"/>
    <lineage>
        <taxon>Bacteria</taxon>
        <taxon>Pseudomonadati</taxon>
        <taxon>Pseudomonadota</taxon>
        <taxon>Gammaproteobacteria</taxon>
        <taxon>Moraxellales</taxon>
        <taxon>Moraxellaceae</taxon>
        <taxon>Acinetobacter</taxon>
    </lineage>
</organism>